<organism evidence="1 2">
    <name type="scientific">Pandoraea sputorum</name>
    <dbReference type="NCBI Taxonomy" id="93222"/>
    <lineage>
        <taxon>Bacteria</taxon>
        <taxon>Pseudomonadati</taxon>
        <taxon>Pseudomonadota</taxon>
        <taxon>Betaproteobacteria</taxon>
        <taxon>Burkholderiales</taxon>
        <taxon>Burkholderiaceae</taxon>
        <taxon>Pandoraea</taxon>
    </lineage>
</organism>
<evidence type="ECO:0000313" key="1">
    <source>
        <dbReference type="EMBL" id="VVE75782.1"/>
    </source>
</evidence>
<dbReference type="AlphaFoldDB" id="A0A5E5ASL5"/>
<accession>A0A5E5ASL5</accession>
<gene>
    <name evidence="1" type="ORF">PSP31121_00598</name>
</gene>
<proteinExistence type="predicted"/>
<name>A0A5E5ASL5_9BURK</name>
<dbReference type="Proteomes" id="UP000335538">
    <property type="component" value="Unassembled WGS sequence"/>
</dbReference>
<dbReference type="RefSeq" id="WP_150808098.1">
    <property type="nucleotide sequence ID" value="NZ_CABPSR010000001.1"/>
</dbReference>
<evidence type="ECO:0000313" key="2">
    <source>
        <dbReference type="Proteomes" id="UP000335538"/>
    </source>
</evidence>
<evidence type="ECO:0008006" key="3">
    <source>
        <dbReference type="Google" id="ProtNLM"/>
    </source>
</evidence>
<sequence length="148" mass="16346">MRSHILSGAFFFAVTALGYGIDAYAQKIDIPSPPVVSPAERRVIDAGISKLRLAGERKIARGWSPAKQVAEFICHPAALRALKTKLNGVDRVFLGTDDQHGLDLQNDSKLLGQGQVRYEQGWRSFSFECLIDPGTAKVTDFQASWQDR</sequence>
<protein>
    <recommendedName>
        <fullName evidence="3">DUF930 domain-containing protein</fullName>
    </recommendedName>
</protein>
<reference evidence="1 2" key="1">
    <citation type="submission" date="2019-08" db="EMBL/GenBank/DDBJ databases">
        <authorList>
            <person name="Peeters C."/>
        </authorList>
    </citation>
    <scope>NUCLEOTIDE SEQUENCE [LARGE SCALE GENOMIC DNA]</scope>
    <source>
        <strain evidence="1 2">LMG 31121</strain>
    </source>
</reference>
<dbReference type="EMBL" id="CABPSR010000001">
    <property type="protein sequence ID" value="VVE75782.1"/>
    <property type="molecule type" value="Genomic_DNA"/>
</dbReference>